<sequence length="334" mass="37275">MENILEVRDLHISFHTYAGEVKAVRGVNFEVKKGETIGIVGESGCGKSVTAQSIMKLLPQPPAQYKQGSIMFNGQDLLKKKEKDMQKIRGNEIGMIFQDPMTSLNPTMKIGVQITESLMKHQGMFAGEAHKQAIELLKMVGIPQPDKRVNQYPHEFSGGMRQRAMIAIALACRPKLLIADEPTTALDVTIQAQILELMKELQDKTGTSIILITHDLGVVADMCDRVVVMYAGEVVETGTVDQIFYKPQHPYTKGLLKSVPRLDMNKNEPLEPIIGTPPDLLYPPIGCPFFARCEYAMEVCRNHKPALEEMGENHQAACWLHHPLAGTRREEFAQ</sequence>
<dbReference type="PROSITE" id="PS50893">
    <property type="entry name" value="ABC_TRANSPORTER_2"/>
    <property type="match status" value="1"/>
</dbReference>
<dbReference type="GO" id="GO:0016887">
    <property type="term" value="F:ATP hydrolysis activity"/>
    <property type="evidence" value="ECO:0007669"/>
    <property type="project" value="InterPro"/>
</dbReference>
<keyword evidence="7" id="KW-0472">Membrane</keyword>
<evidence type="ECO:0000256" key="2">
    <source>
        <dbReference type="ARBA" id="ARBA00005417"/>
    </source>
</evidence>
<name>A0A511V3G6_9BACL</name>
<dbReference type="SMART" id="SM00382">
    <property type="entry name" value="AAA"/>
    <property type="match status" value="1"/>
</dbReference>
<comment type="caution">
    <text evidence="9">The sequence shown here is derived from an EMBL/GenBank/DDBJ whole genome shotgun (WGS) entry which is preliminary data.</text>
</comment>
<evidence type="ECO:0000256" key="1">
    <source>
        <dbReference type="ARBA" id="ARBA00004202"/>
    </source>
</evidence>
<dbReference type="InterPro" id="IPR013563">
    <property type="entry name" value="Oligopep_ABC_C"/>
</dbReference>
<dbReference type="SUPFAM" id="SSF52540">
    <property type="entry name" value="P-loop containing nucleoside triphosphate hydrolases"/>
    <property type="match status" value="1"/>
</dbReference>
<dbReference type="EMBL" id="BJXX01000045">
    <property type="protein sequence ID" value="GEN33467.1"/>
    <property type="molecule type" value="Genomic_DNA"/>
</dbReference>
<dbReference type="PROSITE" id="PS00211">
    <property type="entry name" value="ABC_TRANSPORTER_1"/>
    <property type="match status" value="1"/>
</dbReference>
<keyword evidence="3" id="KW-0813">Transport</keyword>
<dbReference type="GO" id="GO:0005886">
    <property type="term" value="C:plasma membrane"/>
    <property type="evidence" value="ECO:0007669"/>
    <property type="project" value="UniProtKB-SubCell"/>
</dbReference>
<dbReference type="Pfam" id="PF08352">
    <property type="entry name" value="oligo_HPY"/>
    <property type="match status" value="1"/>
</dbReference>
<comment type="similarity">
    <text evidence="2">Belongs to the ABC transporter superfamily.</text>
</comment>
<feature type="domain" description="ABC transporter" evidence="8">
    <location>
        <begin position="7"/>
        <end position="256"/>
    </location>
</feature>
<gene>
    <name evidence="9" type="ORF">ADA01nite_09270</name>
</gene>
<dbReference type="InterPro" id="IPR003439">
    <property type="entry name" value="ABC_transporter-like_ATP-bd"/>
</dbReference>
<dbReference type="InterPro" id="IPR050388">
    <property type="entry name" value="ABC_Ni/Peptide_Import"/>
</dbReference>
<keyword evidence="5" id="KW-0547">Nucleotide-binding</keyword>
<dbReference type="OrthoDB" id="9802264at2"/>
<dbReference type="InterPro" id="IPR003593">
    <property type="entry name" value="AAA+_ATPase"/>
</dbReference>
<evidence type="ECO:0000256" key="7">
    <source>
        <dbReference type="ARBA" id="ARBA00023136"/>
    </source>
</evidence>
<dbReference type="Gene3D" id="3.40.50.300">
    <property type="entry name" value="P-loop containing nucleotide triphosphate hydrolases"/>
    <property type="match status" value="1"/>
</dbReference>
<comment type="subcellular location">
    <subcellularLocation>
        <location evidence="1">Cell membrane</location>
        <topology evidence="1">Peripheral membrane protein</topology>
    </subcellularLocation>
</comment>
<keyword evidence="10" id="KW-1185">Reference proteome</keyword>
<dbReference type="GO" id="GO:0015833">
    <property type="term" value="P:peptide transport"/>
    <property type="evidence" value="ECO:0007669"/>
    <property type="project" value="InterPro"/>
</dbReference>
<organism evidence="9 10">
    <name type="scientific">Aneurinibacillus danicus</name>
    <dbReference type="NCBI Taxonomy" id="267746"/>
    <lineage>
        <taxon>Bacteria</taxon>
        <taxon>Bacillati</taxon>
        <taxon>Bacillota</taxon>
        <taxon>Bacilli</taxon>
        <taxon>Bacillales</taxon>
        <taxon>Paenibacillaceae</taxon>
        <taxon>Aneurinibacillus group</taxon>
        <taxon>Aneurinibacillus</taxon>
    </lineage>
</organism>
<dbReference type="InterPro" id="IPR027417">
    <property type="entry name" value="P-loop_NTPase"/>
</dbReference>
<dbReference type="AlphaFoldDB" id="A0A511V3G6"/>
<keyword evidence="6 9" id="KW-0067">ATP-binding</keyword>
<dbReference type="InterPro" id="IPR017871">
    <property type="entry name" value="ABC_transporter-like_CS"/>
</dbReference>
<evidence type="ECO:0000313" key="10">
    <source>
        <dbReference type="Proteomes" id="UP000321157"/>
    </source>
</evidence>
<protein>
    <submittedName>
        <fullName evidence="9">ABC transporter ATP-binding protein</fullName>
    </submittedName>
</protein>
<dbReference type="PANTHER" id="PTHR43297:SF2">
    <property type="entry name" value="DIPEPTIDE TRANSPORT ATP-BINDING PROTEIN DPPD"/>
    <property type="match status" value="1"/>
</dbReference>
<evidence type="ECO:0000256" key="6">
    <source>
        <dbReference type="ARBA" id="ARBA00022840"/>
    </source>
</evidence>
<dbReference type="GO" id="GO:0005524">
    <property type="term" value="F:ATP binding"/>
    <property type="evidence" value="ECO:0007669"/>
    <property type="project" value="UniProtKB-KW"/>
</dbReference>
<dbReference type="NCBIfam" id="TIGR01727">
    <property type="entry name" value="oligo_HPY"/>
    <property type="match status" value="1"/>
</dbReference>
<evidence type="ECO:0000256" key="3">
    <source>
        <dbReference type="ARBA" id="ARBA00022448"/>
    </source>
</evidence>
<reference evidence="9 10" key="1">
    <citation type="submission" date="2019-07" db="EMBL/GenBank/DDBJ databases">
        <title>Whole genome shotgun sequence of Aneurinibacillus danicus NBRC 102444.</title>
        <authorList>
            <person name="Hosoyama A."/>
            <person name="Uohara A."/>
            <person name="Ohji S."/>
            <person name="Ichikawa N."/>
        </authorList>
    </citation>
    <scope>NUCLEOTIDE SEQUENCE [LARGE SCALE GENOMIC DNA]</scope>
    <source>
        <strain evidence="9 10">NBRC 102444</strain>
    </source>
</reference>
<evidence type="ECO:0000256" key="4">
    <source>
        <dbReference type="ARBA" id="ARBA00022475"/>
    </source>
</evidence>
<keyword evidence="4" id="KW-1003">Cell membrane</keyword>
<dbReference type="FunFam" id="3.40.50.300:FF:000016">
    <property type="entry name" value="Oligopeptide ABC transporter ATP-binding component"/>
    <property type="match status" value="1"/>
</dbReference>
<evidence type="ECO:0000259" key="8">
    <source>
        <dbReference type="PROSITE" id="PS50893"/>
    </source>
</evidence>
<dbReference type="PANTHER" id="PTHR43297">
    <property type="entry name" value="OLIGOPEPTIDE TRANSPORT ATP-BINDING PROTEIN APPD"/>
    <property type="match status" value="1"/>
</dbReference>
<dbReference type="Pfam" id="PF00005">
    <property type="entry name" value="ABC_tran"/>
    <property type="match status" value="1"/>
</dbReference>
<evidence type="ECO:0000313" key="9">
    <source>
        <dbReference type="EMBL" id="GEN33467.1"/>
    </source>
</evidence>
<dbReference type="RefSeq" id="WP_146808757.1">
    <property type="nucleotide sequence ID" value="NZ_BJXX01000045.1"/>
</dbReference>
<evidence type="ECO:0000256" key="5">
    <source>
        <dbReference type="ARBA" id="ARBA00022741"/>
    </source>
</evidence>
<dbReference type="CDD" id="cd03257">
    <property type="entry name" value="ABC_NikE_OppD_transporters"/>
    <property type="match status" value="1"/>
</dbReference>
<accession>A0A511V3G6</accession>
<dbReference type="Proteomes" id="UP000321157">
    <property type="component" value="Unassembled WGS sequence"/>
</dbReference>
<proteinExistence type="inferred from homology"/>